<dbReference type="KEGG" id="gbr:Gbro_1717"/>
<dbReference type="PANTHER" id="PTHR33164:SF99">
    <property type="entry name" value="MARR FAMILY REGULATORY PROTEIN"/>
    <property type="match status" value="1"/>
</dbReference>
<sequence length="142" mass="15770">MTGDARDHDDLAAAWHELSVSYHRVLCALDRELQAGHQISSSEFEVLELLWDAEDHKLRMSDLAGAVHLSQSALSRVVARLEKDGLVQRTMCTADRRSVFTALTPAGERRYIEARPTQRAILAEESGGCPQMLRQGPSVDQS</sequence>
<evidence type="ECO:0000313" key="6">
    <source>
        <dbReference type="Proteomes" id="UP000001219"/>
    </source>
</evidence>
<protein>
    <submittedName>
        <fullName evidence="5">Regulatory protein MarR</fullName>
    </submittedName>
</protein>
<organism evidence="5 6">
    <name type="scientific">Gordonia bronchialis (strain ATCC 25592 / DSM 43247 / BCRC 13721 / JCM 3198 / KCTC 3076 / NBRC 16047 / NCTC 10667)</name>
    <name type="common">Rhodococcus bronchialis</name>
    <dbReference type="NCBI Taxonomy" id="526226"/>
    <lineage>
        <taxon>Bacteria</taxon>
        <taxon>Bacillati</taxon>
        <taxon>Actinomycetota</taxon>
        <taxon>Actinomycetes</taxon>
        <taxon>Mycobacteriales</taxon>
        <taxon>Gordoniaceae</taxon>
        <taxon>Gordonia</taxon>
    </lineage>
</organism>
<dbReference type="SUPFAM" id="SSF46785">
    <property type="entry name" value="Winged helix' DNA-binding domain"/>
    <property type="match status" value="1"/>
</dbReference>
<dbReference type="InterPro" id="IPR039422">
    <property type="entry name" value="MarR/SlyA-like"/>
</dbReference>
<dbReference type="GO" id="GO:0006950">
    <property type="term" value="P:response to stress"/>
    <property type="evidence" value="ECO:0007669"/>
    <property type="project" value="TreeGrafter"/>
</dbReference>
<dbReference type="EMBL" id="CP001802">
    <property type="protein sequence ID" value="ACY20979.1"/>
    <property type="molecule type" value="Genomic_DNA"/>
</dbReference>
<dbReference type="PANTHER" id="PTHR33164">
    <property type="entry name" value="TRANSCRIPTIONAL REGULATOR, MARR FAMILY"/>
    <property type="match status" value="1"/>
</dbReference>
<dbReference type="Gene3D" id="1.10.10.10">
    <property type="entry name" value="Winged helix-like DNA-binding domain superfamily/Winged helix DNA-binding domain"/>
    <property type="match status" value="1"/>
</dbReference>
<proteinExistence type="predicted"/>
<dbReference type="GO" id="GO:0003677">
    <property type="term" value="F:DNA binding"/>
    <property type="evidence" value="ECO:0007669"/>
    <property type="project" value="UniProtKB-KW"/>
</dbReference>
<evidence type="ECO:0000259" key="4">
    <source>
        <dbReference type="PROSITE" id="PS50995"/>
    </source>
</evidence>
<dbReference type="eggNOG" id="COG1846">
    <property type="taxonomic scope" value="Bacteria"/>
</dbReference>
<evidence type="ECO:0000313" key="5">
    <source>
        <dbReference type="EMBL" id="ACY20979.1"/>
    </source>
</evidence>
<keyword evidence="1" id="KW-0805">Transcription regulation</keyword>
<keyword evidence="3" id="KW-0804">Transcription</keyword>
<feature type="domain" description="HTH marR-type" evidence="4">
    <location>
        <begin position="8"/>
        <end position="142"/>
    </location>
</feature>
<reference evidence="6" key="1">
    <citation type="submission" date="2009-10" db="EMBL/GenBank/DDBJ databases">
        <title>The complete chromosome of Gordonia bronchialis DSM 43247.</title>
        <authorList>
            <consortium name="US DOE Joint Genome Institute (JGI-PGF)"/>
            <person name="Lucas S."/>
            <person name="Copeland A."/>
            <person name="Lapidus A."/>
            <person name="Glavina del Rio T."/>
            <person name="Dalin E."/>
            <person name="Tice H."/>
            <person name="Bruce D."/>
            <person name="Goodwin L."/>
            <person name="Pitluck S."/>
            <person name="Kyrpides N."/>
            <person name="Mavromatis K."/>
            <person name="Ivanova N."/>
            <person name="Ovchinnikova G."/>
            <person name="Saunders E."/>
            <person name="Brettin T."/>
            <person name="Detter J.C."/>
            <person name="Han C."/>
            <person name="Larimer F."/>
            <person name="Land M."/>
            <person name="Hauser L."/>
            <person name="Markowitz V."/>
            <person name="Cheng J.-F."/>
            <person name="Hugenholtz P."/>
            <person name="Woyke T."/>
            <person name="Wu D."/>
            <person name="Jando M."/>
            <person name="Schneider S."/>
            <person name="Goeker M."/>
            <person name="Klenk H.-P."/>
            <person name="Eisen J.A."/>
        </authorList>
    </citation>
    <scope>NUCLEOTIDE SEQUENCE [LARGE SCALE GENOMIC DNA]</scope>
    <source>
        <strain evidence="6">ATCC 25592 / DSM 43247 / BCRC 13721 / JCM 3198 / KCTC 3076 / NBRC 16047 / NCTC 10667</strain>
    </source>
</reference>
<dbReference type="OrthoDB" id="5195026at2"/>
<reference evidence="5 6" key="2">
    <citation type="journal article" date="2010" name="Stand. Genomic Sci.">
        <title>Complete genome sequence of Gordonia bronchialis type strain (3410).</title>
        <authorList>
            <person name="Ivanova N."/>
            <person name="Sikorski J."/>
            <person name="Jando M."/>
            <person name="Lapidus A."/>
            <person name="Nolan M."/>
            <person name="Lucas S."/>
            <person name="Del Rio T.G."/>
            <person name="Tice H."/>
            <person name="Copeland A."/>
            <person name="Cheng J.F."/>
            <person name="Chen F."/>
            <person name="Bruce D."/>
            <person name="Goodwin L."/>
            <person name="Pitluck S."/>
            <person name="Mavromatis K."/>
            <person name="Ovchinnikova G."/>
            <person name="Pati A."/>
            <person name="Chen A."/>
            <person name="Palaniappan K."/>
            <person name="Land M."/>
            <person name="Hauser L."/>
            <person name="Chang Y.J."/>
            <person name="Jeffries C.D."/>
            <person name="Chain P."/>
            <person name="Saunders E."/>
            <person name="Han C."/>
            <person name="Detter J.C."/>
            <person name="Brettin T."/>
            <person name="Rohde M."/>
            <person name="Goker M."/>
            <person name="Bristow J."/>
            <person name="Eisen J.A."/>
            <person name="Markowitz V."/>
            <person name="Hugenholtz P."/>
            <person name="Klenk H.P."/>
            <person name="Kyrpides N.C."/>
        </authorList>
    </citation>
    <scope>NUCLEOTIDE SEQUENCE [LARGE SCALE GENOMIC DNA]</scope>
    <source>
        <strain evidence="6">ATCC 25592 / DSM 43247 / BCRC 13721 / JCM 3198 / KCTC 3076 / NBRC 16047 / NCTC 10667</strain>
    </source>
</reference>
<name>D0L7W6_GORB4</name>
<dbReference type="Proteomes" id="UP000001219">
    <property type="component" value="Chromosome"/>
</dbReference>
<gene>
    <name evidence="5" type="ordered locus">Gbro_1717</name>
</gene>
<dbReference type="PROSITE" id="PS01117">
    <property type="entry name" value="HTH_MARR_1"/>
    <property type="match status" value="1"/>
</dbReference>
<dbReference type="GO" id="GO:0003700">
    <property type="term" value="F:DNA-binding transcription factor activity"/>
    <property type="evidence" value="ECO:0007669"/>
    <property type="project" value="InterPro"/>
</dbReference>
<dbReference type="InterPro" id="IPR036388">
    <property type="entry name" value="WH-like_DNA-bd_sf"/>
</dbReference>
<dbReference type="RefSeq" id="WP_012833546.1">
    <property type="nucleotide sequence ID" value="NC_013441.1"/>
</dbReference>
<dbReference type="STRING" id="526226.Gbro_1717"/>
<dbReference type="HOGENOM" id="CLU_083287_2_4_11"/>
<evidence type="ECO:0000256" key="2">
    <source>
        <dbReference type="ARBA" id="ARBA00023125"/>
    </source>
</evidence>
<dbReference type="SMART" id="SM00347">
    <property type="entry name" value="HTH_MARR"/>
    <property type="match status" value="1"/>
</dbReference>
<dbReference type="InterPro" id="IPR023187">
    <property type="entry name" value="Tscrpt_reg_MarR-type_CS"/>
</dbReference>
<accession>D0L7W6</accession>
<dbReference type="Pfam" id="PF01047">
    <property type="entry name" value="MarR"/>
    <property type="match status" value="1"/>
</dbReference>
<dbReference type="InterPro" id="IPR036390">
    <property type="entry name" value="WH_DNA-bd_sf"/>
</dbReference>
<dbReference type="PROSITE" id="PS50995">
    <property type="entry name" value="HTH_MARR_2"/>
    <property type="match status" value="1"/>
</dbReference>
<dbReference type="PRINTS" id="PR00598">
    <property type="entry name" value="HTHMARR"/>
</dbReference>
<keyword evidence="6" id="KW-1185">Reference proteome</keyword>
<dbReference type="AlphaFoldDB" id="D0L7W6"/>
<evidence type="ECO:0000256" key="1">
    <source>
        <dbReference type="ARBA" id="ARBA00023015"/>
    </source>
</evidence>
<dbReference type="InterPro" id="IPR000835">
    <property type="entry name" value="HTH_MarR-typ"/>
</dbReference>
<evidence type="ECO:0000256" key="3">
    <source>
        <dbReference type="ARBA" id="ARBA00023163"/>
    </source>
</evidence>
<keyword evidence="2" id="KW-0238">DNA-binding</keyword>